<dbReference type="GO" id="GO:0003951">
    <property type="term" value="F:NAD+ kinase activity"/>
    <property type="evidence" value="ECO:0007669"/>
    <property type="project" value="InterPro"/>
</dbReference>
<dbReference type="Gene3D" id="2.60.200.30">
    <property type="entry name" value="Probable inorganic polyphosphate/atp-NAD kinase, domain 2"/>
    <property type="match status" value="1"/>
</dbReference>
<gene>
    <name evidence="1" type="ORF">HNR71_001625</name>
</gene>
<reference evidence="1 2" key="1">
    <citation type="submission" date="2020-08" db="EMBL/GenBank/DDBJ databases">
        <title>Sequencing the genomes of 1000 actinobacteria strains.</title>
        <authorList>
            <person name="Klenk H.-P."/>
        </authorList>
    </citation>
    <scope>NUCLEOTIDE SEQUENCE [LARGE SCALE GENOMIC DNA]</scope>
    <source>
        <strain evidence="1 2">DSM 15626</strain>
    </source>
</reference>
<name>A0A841S1E1_9ACTN</name>
<protein>
    <recommendedName>
        <fullName evidence="3">ATP-NAD kinase</fullName>
    </recommendedName>
</protein>
<accession>A0A841S1E1</accession>
<dbReference type="InterPro" id="IPR017437">
    <property type="entry name" value="ATP-NAD_kinase_PpnK-typ_C"/>
</dbReference>
<dbReference type="AlphaFoldDB" id="A0A841S1E1"/>
<dbReference type="InterPro" id="IPR017438">
    <property type="entry name" value="ATP-NAD_kinase_N"/>
</dbReference>
<comment type="caution">
    <text evidence="1">The sequence shown here is derived from an EMBL/GenBank/DDBJ whole genome shotgun (WGS) entry which is preliminary data.</text>
</comment>
<evidence type="ECO:0008006" key="3">
    <source>
        <dbReference type="Google" id="ProtNLM"/>
    </source>
</evidence>
<dbReference type="SUPFAM" id="SSF111331">
    <property type="entry name" value="NAD kinase/diacylglycerol kinase-like"/>
    <property type="match status" value="1"/>
</dbReference>
<dbReference type="Proteomes" id="UP000553957">
    <property type="component" value="Unassembled WGS sequence"/>
</dbReference>
<dbReference type="PANTHER" id="PTHR13158:SF5">
    <property type="entry name" value="NAD KINASE 2, MITOCHONDRIAL"/>
    <property type="match status" value="1"/>
</dbReference>
<evidence type="ECO:0000313" key="1">
    <source>
        <dbReference type="EMBL" id="MBB6565988.1"/>
    </source>
</evidence>
<dbReference type="Gene3D" id="3.40.50.10330">
    <property type="entry name" value="Probable inorganic polyphosphate/atp-NAD kinase, domain 1"/>
    <property type="match status" value="1"/>
</dbReference>
<evidence type="ECO:0000313" key="2">
    <source>
        <dbReference type="Proteomes" id="UP000553957"/>
    </source>
</evidence>
<organism evidence="1 2">
    <name type="scientific">Kribbella sandramycini</name>
    <dbReference type="NCBI Taxonomy" id="60450"/>
    <lineage>
        <taxon>Bacteria</taxon>
        <taxon>Bacillati</taxon>
        <taxon>Actinomycetota</taxon>
        <taxon>Actinomycetes</taxon>
        <taxon>Propionibacteriales</taxon>
        <taxon>Kribbellaceae</taxon>
        <taxon>Kribbella</taxon>
    </lineage>
</organism>
<dbReference type="RefSeq" id="WP_238355749.1">
    <property type="nucleotide sequence ID" value="NZ_BAAAGT010000001.1"/>
</dbReference>
<sequence length="217" mass="23407">MDRFGFGPEDVVVAVGQDGLVANVAKYLDGQPVVGINPEPERNPGVLVAHAPSEIGRLLAEREVTERTMVAATTDDGQQLVALNEVYVGDRTHQSARYRLHSPDGRPERQSSSGVLVGTGTGATGWCRSVWQERRSPLVLPTATDPVLCWFVREAWPSPATGTDHTEGLLKAPDTLTITAESDLVVFGDGMESDTLTITWGQRLEIGIAPVKLRLVV</sequence>
<dbReference type="PANTHER" id="PTHR13158">
    <property type="match status" value="1"/>
</dbReference>
<dbReference type="EMBL" id="JACHKF010000001">
    <property type="protein sequence ID" value="MBB6565988.1"/>
    <property type="molecule type" value="Genomic_DNA"/>
</dbReference>
<dbReference type="GO" id="GO:0019674">
    <property type="term" value="P:NAD+ metabolic process"/>
    <property type="evidence" value="ECO:0007669"/>
    <property type="project" value="InterPro"/>
</dbReference>
<proteinExistence type="predicted"/>
<dbReference type="InterPro" id="IPR016064">
    <property type="entry name" value="NAD/diacylglycerol_kinase_sf"/>
</dbReference>